<evidence type="ECO:0000256" key="3">
    <source>
        <dbReference type="PROSITE-ProRule" id="PRU00464"/>
    </source>
</evidence>
<dbReference type="EMBL" id="RWJN01000514">
    <property type="protein sequence ID" value="TCD61026.1"/>
    <property type="molecule type" value="Genomic_DNA"/>
</dbReference>
<dbReference type="PROSITE" id="PS51084">
    <property type="entry name" value="HIT_2"/>
    <property type="match status" value="1"/>
</dbReference>
<evidence type="ECO:0000313" key="6">
    <source>
        <dbReference type="Proteomes" id="UP000292702"/>
    </source>
</evidence>
<dbReference type="PANTHER" id="PTHR46648:SF1">
    <property type="entry name" value="ADENOSINE 5'-MONOPHOSPHORAMIDASE HNT1"/>
    <property type="match status" value="1"/>
</dbReference>
<sequence length="392" mass="41910">MTSFIIKAHEHRPIPSSWKQDSDCPFCRIIRGEGSAFKVYEDELVIAVLDILPLRQGHTLVIPMTHYSRVSELPAEFAAATGVAVSKVANALAQALNNTALNIVCNQEYAQAVPHVHYHIIPAPRFDTPLPPADKVDHVVKPLTEKEMHKAEFESRNELDDDEAAELVQRIPAVVLAHLPTILSAPTPTSQANVPFFTPTDGGGSWLDSVTSDVGEPLNVVISGLSSPAVLTDDGITNFAHALNFSTECAGLHLGDPQSANLGDGNGPVNQTILLREDFDNAITGTCVESLIGGEHFRVYRQNGTMGNSGALFLAVSHEQSVIQDHTISPDGYDIGRDDLVGRATGITSFGHVTYNTTAQRIPNATAAGSQGVNHGIAVDGTVVLLTVNILQ</sequence>
<evidence type="ECO:0000259" key="4">
    <source>
        <dbReference type="PROSITE" id="PS51084"/>
    </source>
</evidence>
<accession>A0A4R0R4B3</accession>
<dbReference type="GO" id="GO:0003824">
    <property type="term" value="F:catalytic activity"/>
    <property type="evidence" value="ECO:0007669"/>
    <property type="project" value="InterPro"/>
</dbReference>
<evidence type="ECO:0000313" key="5">
    <source>
        <dbReference type="EMBL" id="TCD61026.1"/>
    </source>
</evidence>
<reference evidence="5 6" key="1">
    <citation type="submission" date="2018-11" db="EMBL/GenBank/DDBJ databases">
        <title>Genome assembly of Steccherinum ochraceum LE-BIN_3174, the white-rot fungus of the Steccherinaceae family (The Residual Polyporoid clade, Polyporales, Basidiomycota).</title>
        <authorList>
            <person name="Fedorova T.V."/>
            <person name="Glazunova O.A."/>
            <person name="Landesman E.O."/>
            <person name="Moiseenko K.V."/>
            <person name="Psurtseva N.V."/>
            <person name="Savinova O.S."/>
            <person name="Shakhova N.V."/>
            <person name="Tyazhelova T.V."/>
            <person name="Vasina D.V."/>
        </authorList>
    </citation>
    <scope>NUCLEOTIDE SEQUENCE [LARGE SCALE GENOMIC DNA]</scope>
    <source>
        <strain evidence="5 6">LE-BIN_3174</strain>
    </source>
</reference>
<dbReference type="PANTHER" id="PTHR46648">
    <property type="entry name" value="HIT FAMILY PROTEIN 1"/>
    <property type="match status" value="1"/>
</dbReference>
<dbReference type="PRINTS" id="PR00332">
    <property type="entry name" value="HISTRIAD"/>
</dbReference>
<gene>
    <name evidence="5" type="ORF">EIP91_009149</name>
</gene>
<dbReference type="Gene3D" id="3.30.428.10">
    <property type="entry name" value="HIT-like"/>
    <property type="match status" value="1"/>
</dbReference>
<name>A0A4R0R4B3_9APHY</name>
<dbReference type="InterPro" id="IPR011146">
    <property type="entry name" value="HIT-like"/>
</dbReference>
<dbReference type="Pfam" id="PF01230">
    <property type="entry name" value="HIT"/>
    <property type="match status" value="1"/>
</dbReference>
<organism evidence="5 6">
    <name type="scientific">Steccherinum ochraceum</name>
    <dbReference type="NCBI Taxonomy" id="92696"/>
    <lineage>
        <taxon>Eukaryota</taxon>
        <taxon>Fungi</taxon>
        <taxon>Dikarya</taxon>
        <taxon>Basidiomycota</taxon>
        <taxon>Agaricomycotina</taxon>
        <taxon>Agaricomycetes</taxon>
        <taxon>Polyporales</taxon>
        <taxon>Steccherinaceae</taxon>
        <taxon>Steccherinum</taxon>
    </lineage>
</organism>
<comment type="caution">
    <text evidence="5">The sequence shown here is derived from an EMBL/GenBank/DDBJ whole genome shotgun (WGS) entry which is preliminary data.</text>
</comment>
<feature type="short sequence motif" description="Histidine triad motif" evidence="2 3">
    <location>
        <begin position="115"/>
        <end position="119"/>
    </location>
</feature>
<feature type="active site" description="Tele-AMP-histidine intermediate" evidence="1">
    <location>
        <position position="117"/>
    </location>
</feature>
<evidence type="ECO:0000256" key="2">
    <source>
        <dbReference type="PIRSR" id="PIRSR601310-3"/>
    </source>
</evidence>
<dbReference type="SUPFAM" id="SSF54197">
    <property type="entry name" value="HIT-like"/>
    <property type="match status" value="1"/>
</dbReference>
<dbReference type="Proteomes" id="UP000292702">
    <property type="component" value="Unassembled WGS sequence"/>
</dbReference>
<dbReference type="InterPro" id="IPR036265">
    <property type="entry name" value="HIT-like_sf"/>
</dbReference>
<dbReference type="GO" id="GO:0009117">
    <property type="term" value="P:nucleotide metabolic process"/>
    <property type="evidence" value="ECO:0007669"/>
    <property type="project" value="TreeGrafter"/>
</dbReference>
<dbReference type="AlphaFoldDB" id="A0A4R0R4B3"/>
<dbReference type="InterPro" id="IPR001310">
    <property type="entry name" value="Histidine_triad_HIT"/>
</dbReference>
<keyword evidence="6" id="KW-1185">Reference proteome</keyword>
<proteinExistence type="predicted"/>
<evidence type="ECO:0000256" key="1">
    <source>
        <dbReference type="PIRSR" id="PIRSR601310-1"/>
    </source>
</evidence>
<dbReference type="STRING" id="92696.A0A4R0R4B3"/>
<dbReference type="OrthoDB" id="672793at2759"/>
<feature type="domain" description="HIT" evidence="4">
    <location>
        <begin position="25"/>
        <end position="130"/>
    </location>
</feature>
<protein>
    <recommendedName>
        <fullName evidence="4">HIT domain-containing protein</fullName>
    </recommendedName>
</protein>